<evidence type="ECO:0000313" key="1">
    <source>
        <dbReference type="EMBL" id="GMH14364.1"/>
    </source>
</evidence>
<dbReference type="Proteomes" id="UP001279734">
    <property type="component" value="Unassembled WGS sequence"/>
</dbReference>
<protein>
    <submittedName>
        <fullName evidence="1">Uncharacterized protein</fullName>
    </submittedName>
</protein>
<dbReference type="AlphaFoldDB" id="A0AAD3SPD2"/>
<sequence>MKPPVLAVLSLPFRQGLDAFPQSGLYSNHQDIGPRYSSIESKVFGQQEADSGGSREPDATVVNTDNLKLVHSELGGTVVCGDADVVDATADIASAVLSFKQEQRCHAGSGTFVHKPFDLEDKEFCPRSLGRREIGRPTLGVPRKGGGPALILQLLLGRSPLLRGRSVL</sequence>
<gene>
    <name evidence="1" type="ORF">Nepgr_016205</name>
</gene>
<proteinExistence type="predicted"/>
<evidence type="ECO:0000313" key="2">
    <source>
        <dbReference type="Proteomes" id="UP001279734"/>
    </source>
</evidence>
<organism evidence="1 2">
    <name type="scientific">Nepenthes gracilis</name>
    <name type="common">Slender pitcher plant</name>
    <dbReference type="NCBI Taxonomy" id="150966"/>
    <lineage>
        <taxon>Eukaryota</taxon>
        <taxon>Viridiplantae</taxon>
        <taxon>Streptophyta</taxon>
        <taxon>Embryophyta</taxon>
        <taxon>Tracheophyta</taxon>
        <taxon>Spermatophyta</taxon>
        <taxon>Magnoliopsida</taxon>
        <taxon>eudicotyledons</taxon>
        <taxon>Gunneridae</taxon>
        <taxon>Pentapetalae</taxon>
        <taxon>Caryophyllales</taxon>
        <taxon>Nepenthaceae</taxon>
        <taxon>Nepenthes</taxon>
    </lineage>
</organism>
<accession>A0AAD3SPD2</accession>
<comment type="caution">
    <text evidence="1">The sequence shown here is derived from an EMBL/GenBank/DDBJ whole genome shotgun (WGS) entry which is preliminary data.</text>
</comment>
<dbReference type="EMBL" id="BSYO01000014">
    <property type="protein sequence ID" value="GMH14364.1"/>
    <property type="molecule type" value="Genomic_DNA"/>
</dbReference>
<keyword evidence="2" id="KW-1185">Reference proteome</keyword>
<name>A0AAD3SPD2_NEPGR</name>
<reference evidence="1" key="1">
    <citation type="submission" date="2023-05" db="EMBL/GenBank/DDBJ databases">
        <title>Nepenthes gracilis genome sequencing.</title>
        <authorList>
            <person name="Fukushima K."/>
        </authorList>
    </citation>
    <scope>NUCLEOTIDE SEQUENCE</scope>
    <source>
        <strain evidence="1">SING2019-196</strain>
    </source>
</reference>